<keyword evidence="2" id="KW-0472">Membrane</keyword>
<protein>
    <recommendedName>
        <fullName evidence="5">Methyltransferase</fullName>
    </recommendedName>
</protein>
<keyword evidence="2" id="KW-1133">Transmembrane helix</keyword>
<proteinExistence type="predicted"/>
<feature type="transmembrane region" description="Helical" evidence="2">
    <location>
        <begin position="68"/>
        <end position="86"/>
    </location>
</feature>
<feature type="region of interest" description="Disordered" evidence="1">
    <location>
        <begin position="1"/>
        <end position="26"/>
    </location>
</feature>
<dbReference type="KEGG" id="pbj:VN24_24130"/>
<reference evidence="4" key="2">
    <citation type="submission" date="2015-03" db="EMBL/GenBank/DDBJ databases">
        <title>Genome sequence of Paenibacillus beijingensis strain DSM 24997T.</title>
        <authorList>
            <person name="Kwak Y."/>
            <person name="Shin J.-H."/>
        </authorList>
    </citation>
    <scope>NUCLEOTIDE SEQUENCE [LARGE SCALE GENOMIC DNA]</scope>
    <source>
        <strain evidence="4">DSM 24997</strain>
    </source>
</reference>
<dbReference type="EMBL" id="CP011058">
    <property type="protein sequence ID" value="AJY77071.1"/>
    <property type="molecule type" value="Genomic_DNA"/>
</dbReference>
<dbReference type="AlphaFoldDB" id="A0A0D5NP66"/>
<evidence type="ECO:0000313" key="4">
    <source>
        <dbReference type="Proteomes" id="UP000032633"/>
    </source>
</evidence>
<sequence length="166" mass="19381">MSRSWERKVRRNTAQMNQKRKKQGLGQLVPDSEKVDRFRGRNYIFPIVLLLIIAVYAFLSTGSTQNVGTTWTTIGLYLLLALMFYLRRPYLAVGADYVQTRRMFGDRRLQPANIKAISVQPGYVVIQPVKGANWVFSRLLYRYPVDEMKERLSSFAKLHNITFEER</sequence>
<dbReference type="Proteomes" id="UP000032633">
    <property type="component" value="Chromosome"/>
</dbReference>
<dbReference type="STRING" id="1126833.VN24_24130"/>
<evidence type="ECO:0000313" key="3">
    <source>
        <dbReference type="EMBL" id="AJY77071.1"/>
    </source>
</evidence>
<feature type="transmembrane region" description="Helical" evidence="2">
    <location>
        <begin position="43"/>
        <end position="62"/>
    </location>
</feature>
<keyword evidence="4" id="KW-1185">Reference proteome</keyword>
<reference evidence="3 4" key="1">
    <citation type="journal article" date="2015" name="J. Biotechnol.">
        <title>Complete genome sequence of Paenibacillus beijingensis 7188(T) (=DSM 24997(T)), a novel rhizobacterium from jujube garden soil.</title>
        <authorList>
            <person name="Kwak Y."/>
            <person name="Shin J.H."/>
        </authorList>
    </citation>
    <scope>NUCLEOTIDE SEQUENCE [LARGE SCALE GENOMIC DNA]</scope>
    <source>
        <strain evidence="3 4">DSM 24997</strain>
    </source>
</reference>
<evidence type="ECO:0000256" key="2">
    <source>
        <dbReference type="SAM" id="Phobius"/>
    </source>
</evidence>
<dbReference type="PATRIC" id="fig|1126833.4.peg.5307"/>
<dbReference type="RefSeq" id="WP_045672496.1">
    <property type="nucleotide sequence ID" value="NZ_CP011058.1"/>
</dbReference>
<gene>
    <name evidence="3" type="ORF">VN24_24130</name>
</gene>
<accession>A0A0D5NP66</accession>
<keyword evidence="2" id="KW-0812">Transmembrane</keyword>
<name>A0A0D5NP66_9BACL</name>
<organism evidence="3 4">
    <name type="scientific">Paenibacillus beijingensis</name>
    <dbReference type="NCBI Taxonomy" id="1126833"/>
    <lineage>
        <taxon>Bacteria</taxon>
        <taxon>Bacillati</taxon>
        <taxon>Bacillota</taxon>
        <taxon>Bacilli</taxon>
        <taxon>Bacillales</taxon>
        <taxon>Paenibacillaceae</taxon>
        <taxon>Paenibacillus</taxon>
    </lineage>
</organism>
<evidence type="ECO:0000256" key="1">
    <source>
        <dbReference type="SAM" id="MobiDB-lite"/>
    </source>
</evidence>
<dbReference type="OrthoDB" id="2598858at2"/>
<evidence type="ECO:0008006" key="5">
    <source>
        <dbReference type="Google" id="ProtNLM"/>
    </source>
</evidence>
<dbReference type="HOGENOM" id="CLU_131494_0_0_9"/>